<proteinExistence type="predicted"/>
<comment type="caution">
    <text evidence="1">The sequence shown here is derived from an EMBL/GenBank/DDBJ whole genome shotgun (WGS) entry which is preliminary data.</text>
</comment>
<dbReference type="AlphaFoldDB" id="A0A1V2H0C4"/>
<organism evidence="1 2">
    <name type="scientific">Teichococcus deserti</name>
    <dbReference type="NCBI Taxonomy" id="1817963"/>
    <lineage>
        <taxon>Bacteria</taxon>
        <taxon>Pseudomonadati</taxon>
        <taxon>Pseudomonadota</taxon>
        <taxon>Alphaproteobacteria</taxon>
        <taxon>Acetobacterales</taxon>
        <taxon>Roseomonadaceae</taxon>
        <taxon>Roseomonas</taxon>
    </lineage>
</organism>
<evidence type="ECO:0000313" key="2">
    <source>
        <dbReference type="Proteomes" id="UP000188879"/>
    </source>
</evidence>
<name>A0A1V2H0C4_9PROT</name>
<dbReference type="RefSeq" id="WP_076958991.1">
    <property type="nucleotide sequence ID" value="NZ_MLCO01000206.1"/>
</dbReference>
<sequence length="100" mass="10835">MSTEARAETPLQTAAAALTGRGFLTDEHEVVDRRGQLAAAPEALEQALRQAGHATRLQGITLEHPSLGRVGAVWNRDIFADEAAAKDAIRNWLDVNFDQS</sequence>
<dbReference type="Proteomes" id="UP000188879">
    <property type="component" value="Unassembled WGS sequence"/>
</dbReference>
<reference evidence="1 2" key="1">
    <citation type="submission" date="2016-10" db="EMBL/GenBank/DDBJ databases">
        <title>Draft Genome sequence of Roseomonas sp. strain M3.</title>
        <authorList>
            <person name="Subhash Y."/>
            <person name="Lee S."/>
        </authorList>
    </citation>
    <scope>NUCLEOTIDE SEQUENCE [LARGE SCALE GENOMIC DNA]</scope>
    <source>
        <strain evidence="1 2">M3</strain>
    </source>
</reference>
<dbReference type="OrthoDB" id="7271134at2"/>
<accession>A0A1V2H0C4</accession>
<dbReference type="EMBL" id="MLCO01000206">
    <property type="protein sequence ID" value="ONG50083.1"/>
    <property type="molecule type" value="Genomic_DNA"/>
</dbReference>
<evidence type="ECO:0000313" key="1">
    <source>
        <dbReference type="EMBL" id="ONG50083.1"/>
    </source>
</evidence>
<keyword evidence="2" id="KW-1185">Reference proteome</keyword>
<gene>
    <name evidence="1" type="ORF">BKE38_19565</name>
</gene>
<protein>
    <submittedName>
        <fullName evidence="1">Uncharacterized protein</fullName>
    </submittedName>
</protein>